<dbReference type="KEGG" id="aey:CDG81_04050"/>
<evidence type="ECO:0000259" key="1">
    <source>
        <dbReference type="Pfam" id="PF03235"/>
    </source>
</evidence>
<dbReference type="InterPro" id="IPR004919">
    <property type="entry name" value="GmrSD_N"/>
</dbReference>
<dbReference type="EMBL" id="CP022752">
    <property type="protein sequence ID" value="ASU77621.1"/>
    <property type="molecule type" value="Genomic_DNA"/>
</dbReference>
<protein>
    <submittedName>
        <fullName evidence="2">DUF262 domain-containing protein</fullName>
    </submittedName>
</protein>
<accession>A0A223RP14</accession>
<proteinExistence type="predicted"/>
<reference evidence="2 3" key="1">
    <citation type="submission" date="2017-08" db="EMBL/GenBank/DDBJ databases">
        <title>The complete genome sequence of moderately halophilic actinomycete Actinopolyspora erythraea YIM 90600, the producer of novel erythromycin, novel actinopolysporins A-C and tubercidin.</title>
        <authorList>
            <person name="Yin M."/>
            <person name="Tang S."/>
        </authorList>
    </citation>
    <scope>NUCLEOTIDE SEQUENCE [LARGE SCALE GENOMIC DNA]</scope>
    <source>
        <strain evidence="2 3">YIM 90600</strain>
    </source>
</reference>
<feature type="domain" description="GmrSD restriction endonucleases N-terminal" evidence="1">
    <location>
        <begin position="71"/>
        <end position="214"/>
    </location>
</feature>
<dbReference type="OrthoDB" id="9787127at2"/>
<name>A0A223RP14_9ACTN</name>
<dbReference type="PANTHER" id="PTHR39639:SF1">
    <property type="entry name" value="DUF262 DOMAIN-CONTAINING PROTEIN"/>
    <property type="match status" value="1"/>
</dbReference>
<dbReference type="Pfam" id="PF03235">
    <property type="entry name" value="GmrSD_N"/>
    <property type="match status" value="1"/>
</dbReference>
<sequence length="398" mass="45375">MVDAMNSPVSGHQTAWGDIDEELRLDSGGYSQELDLELESTEDRIQEPFDPERIDVRTRSMTIDLLLARLRRGVLDLTPDFQRRAGIWKPENQSRLVESLLLRIPLPSFYAAENEDETWAMVDGVQRMAAIARFIQPESLGKEPLRLQGLEYLKYNGYTYEDLPGRLQTRLVETEVLIHLIGKTTPEEVKFNIFGRINTGGMPLSLQELRHALIPGKARDLLAELSESESFQRATRGSVNDARMSDREMVLRFLAFSITDLSEYTSNNLDAFLQDAMKKLNHWSEERIEGLKEDFEVSMNSAVEIFGEHAFRKVLPGQHGRNPINKALFETISVSLARLSESERRALAERRERVVAGLGELLSEREFNESVSVATGYPKRVRTRFRGIMDLFVEVIDG</sequence>
<organism evidence="2 3">
    <name type="scientific">Actinopolyspora erythraea</name>
    <dbReference type="NCBI Taxonomy" id="414996"/>
    <lineage>
        <taxon>Bacteria</taxon>
        <taxon>Bacillati</taxon>
        <taxon>Actinomycetota</taxon>
        <taxon>Actinomycetes</taxon>
        <taxon>Actinopolysporales</taxon>
        <taxon>Actinopolysporaceae</taxon>
        <taxon>Actinopolyspora</taxon>
    </lineage>
</organism>
<dbReference type="AlphaFoldDB" id="A0A223RP14"/>
<dbReference type="Proteomes" id="UP000215043">
    <property type="component" value="Chromosome"/>
</dbReference>
<gene>
    <name evidence="2" type="ORF">CDG81_04050</name>
</gene>
<dbReference type="PANTHER" id="PTHR39639">
    <property type="entry name" value="CHROMOSOME 16, WHOLE GENOME SHOTGUN SEQUENCE"/>
    <property type="match status" value="1"/>
</dbReference>
<evidence type="ECO:0000313" key="2">
    <source>
        <dbReference type="EMBL" id="ASU77621.1"/>
    </source>
</evidence>
<evidence type="ECO:0000313" key="3">
    <source>
        <dbReference type="Proteomes" id="UP000215043"/>
    </source>
</evidence>